<evidence type="ECO:0000313" key="6">
    <source>
        <dbReference type="Proteomes" id="UP000070700"/>
    </source>
</evidence>
<evidence type="ECO:0000256" key="2">
    <source>
        <dbReference type="RuleBase" id="RU003682"/>
    </source>
</evidence>
<proteinExistence type="inferred from homology"/>
<dbReference type="InterPro" id="IPR050231">
    <property type="entry name" value="Iron_ascorbate_oxido_reductase"/>
</dbReference>
<dbReference type="InterPro" id="IPR044861">
    <property type="entry name" value="IPNS-like_FE2OG_OXY"/>
</dbReference>
<dbReference type="RefSeq" id="XP_018066532.1">
    <property type="nucleotide sequence ID" value="XM_018222969.1"/>
</dbReference>
<dbReference type="PANTHER" id="PTHR47990">
    <property type="entry name" value="2-OXOGLUTARATE (2OG) AND FE(II)-DEPENDENT OXYGENASE SUPERFAMILY PROTEIN-RELATED"/>
    <property type="match status" value="1"/>
</dbReference>
<keyword evidence="6" id="KW-1185">Reference proteome</keyword>
<evidence type="ECO:0000259" key="4">
    <source>
        <dbReference type="PROSITE" id="PS51471"/>
    </source>
</evidence>
<dbReference type="SUPFAM" id="SSF51197">
    <property type="entry name" value="Clavaminate synthase-like"/>
    <property type="match status" value="1"/>
</dbReference>
<dbReference type="EMBL" id="KQ947425">
    <property type="protein sequence ID" value="KUJ12177.1"/>
    <property type="molecule type" value="Genomic_DNA"/>
</dbReference>
<keyword evidence="2" id="KW-0560">Oxidoreductase</keyword>
<dbReference type="OrthoDB" id="288590at2759"/>
<gene>
    <name evidence="5" type="ORF">LY89DRAFT_786308</name>
</gene>
<dbReference type="InterPro" id="IPR027443">
    <property type="entry name" value="IPNS-like_sf"/>
</dbReference>
<dbReference type="Gene3D" id="2.60.120.330">
    <property type="entry name" value="B-lactam Antibiotic, Isopenicillin N Synthase, Chain"/>
    <property type="match status" value="1"/>
</dbReference>
<evidence type="ECO:0000256" key="3">
    <source>
        <dbReference type="SAM" id="MobiDB-lite"/>
    </source>
</evidence>
<protein>
    <submittedName>
        <fullName evidence="5">Clavaminate synthase-like protein</fullName>
    </submittedName>
</protein>
<organism evidence="5 6">
    <name type="scientific">Mollisia scopiformis</name>
    <name type="common">Conifer needle endophyte fungus</name>
    <name type="synonym">Phialocephala scopiformis</name>
    <dbReference type="NCBI Taxonomy" id="149040"/>
    <lineage>
        <taxon>Eukaryota</taxon>
        <taxon>Fungi</taxon>
        <taxon>Dikarya</taxon>
        <taxon>Ascomycota</taxon>
        <taxon>Pezizomycotina</taxon>
        <taxon>Leotiomycetes</taxon>
        <taxon>Helotiales</taxon>
        <taxon>Mollisiaceae</taxon>
        <taxon>Mollisia</taxon>
    </lineage>
</organism>
<dbReference type="GO" id="GO:0016491">
    <property type="term" value="F:oxidoreductase activity"/>
    <property type="evidence" value="ECO:0007669"/>
    <property type="project" value="UniProtKB-KW"/>
</dbReference>
<keyword evidence="2" id="KW-0479">Metal-binding</keyword>
<dbReference type="PROSITE" id="PS51471">
    <property type="entry name" value="FE2OG_OXY"/>
    <property type="match status" value="1"/>
</dbReference>
<dbReference type="GeneID" id="28832695"/>
<dbReference type="InterPro" id="IPR005123">
    <property type="entry name" value="Oxoglu/Fe-dep_dioxygenase_dom"/>
</dbReference>
<dbReference type="FunFam" id="2.60.120.330:FF:000045">
    <property type="entry name" value="Oxidoreductase, 2OG-Fe(II) oxygenase family, putative"/>
    <property type="match status" value="1"/>
</dbReference>
<sequence>MPTKSYFEKLPPFPNDVPVAKLPRISFAKLLDNETEESEALFSATRKLGFFMLDFQDCAEGQSFLEKSETMFEINKKICEMDIGDLAQYAYHPPHSLFGYKKLGDIKIKDGRPDRLTFYNISQDDMTGIAKPMSHPPCVESHRADVWDFMNQAHSIIELICSHLDTQLRLPLGTLASMQPMSLPSGTALRLLQYPPQPESDRRTSLLGHTDIRTLTILFNLTGGFQILLPGRDATDNSAWMYVKPEPGYAIINLGDAMVEWSGGILRSNMHRVTFAPGEQSKLPRYSLAYLVRPDGDAPMKRLGGEGSLIPQAEGGGEEDTMTAREREVHKSIAIQSGKDNARSRGGIEI</sequence>
<dbReference type="Proteomes" id="UP000070700">
    <property type="component" value="Unassembled WGS sequence"/>
</dbReference>
<evidence type="ECO:0000256" key="1">
    <source>
        <dbReference type="ARBA" id="ARBA00008056"/>
    </source>
</evidence>
<feature type="region of interest" description="Disordered" evidence="3">
    <location>
        <begin position="308"/>
        <end position="350"/>
    </location>
</feature>
<feature type="compositionally biased region" description="Basic and acidic residues" evidence="3">
    <location>
        <begin position="340"/>
        <end position="350"/>
    </location>
</feature>
<feature type="compositionally biased region" description="Basic and acidic residues" evidence="3">
    <location>
        <begin position="322"/>
        <end position="331"/>
    </location>
</feature>
<dbReference type="GO" id="GO:0046872">
    <property type="term" value="F:metal ion binding"/>
    <property type="evidence" value="ECO:0007669"/>
    <property type="project" value="UniProtKB-KW"/>
</dbReference>
<evidence type="ECO:0000313" key="5">
    <source>
        <dbReference type="EMBL" id="KUJ12177.1"/>
    </source>
</evidence>
<dbReference type="KEGG" id="psco:LY89DRAFT_786308"/>
<dbReference type="AlphaFoldDB" id="A0A194WX62"/>
<feature type="domain" description="Fe2OG dioxygenase" evidence="4">
    <location>
        <begin position="184"/>
        <end position="294"/>
    </location>
</feature>
<name>A0A194WX62_MOLSC</name>
<reference evidence="5 6" key="1">
    <citation type="submission" date="2015-10" db="EMBL/GenBank/DDBJ databases">
        <title>Full genome of DAOMC 229536 Phialocephala scopiformis, a fungal endophyte of spruce producing the potent anti-insectan compound rugulosin.</title>
        <authorList>
            <consortium name="DOE Joint Genome Institute"/>
            <person name="Walker A.K."/>
            <person name="Frasz S.L."/>
            <person name="Seifert K.A."/>
            <person name="Miller J.D."/>
            <person name="Mondo S.J."/>
            <person name="Labutti K."/>
            <person name="Lipzen A."/>
            <person name="Dockter R."/>
            <person name="Kennedy M."/>
            <person name="Grigoriev I.V."/>
            <person name="Spatafora J.W."/>
        </authorList>
    </citation>
    <scope>NUCLEOTIDE SEQUENCE [LARGE SCALE GENOMIC DNA]</scope>
    <source>
        <strain evidence="5 6">CBS 120377</strain>
    </source>
</reference>
<comment type="similarity">
    <text evidence="1 2">Belongs to the iron/ascorbate-dependent oxidoreductase family.</text>
</comment>
<keyword evidence="2" id="KW-0408">Iron</keyword>
<accession>A0A194WX62</accession>
<dbReference type="Pfam" id="PF03171">
    <property type="entry name" value="2OG-FeII_Oxy"/>
    <property type="match status" value="1"/>
</dbReference>
<dbReference type="InParanoid" id="A0A194WX62"/>